<keyword evidence="2" id="KW-0808">Transferase</keyword>
<dbReference type="Pfam" id="PF01755">
    <property type="entry name" value="Glyco_transf_25"/>
    <property type="match status" value="1"/>
</dbReference>
<evidence type="ECO:0000259" key="1">
    <source>
        <dbReference type="Pfam" id="PF01755"/>
    </source>
</evidence>
<dbReference type="InterPro" id="IPR002654">
    <property type="entry name" value="Glyco_trans_25"/>
</dbReference>
<protein>
    <submittedName>
        <fullName evidence="2">Glycosyltransferase family 25 protein</fullName>
    </submittedName>
</protein>
<reference evidence="2 3" key="1">
    <citation type="submission" date="2020-05" db="EMBL/GenBank/DDBJ databases">
        <title>Horizontal transmission and recombination maintain forever young bacterial symbiont genomes.</title>
        <authorList>
            <person name="Russell S.L."/>
            <person name="Pepper-Tunick E."/>
            <person name="Svedberg J."/>
            <person name="Byrne A."/>
            <person name="Ruelas Castillo J."/>
            <person name="Vollmers C."/>
            <person name="Beinart R.A."/>
            <person name="Corbett-Detig R."/>
        </authorList>
    </citation>
    <scope>NUCLEOTIDE SEQUENCE [LARGE SCALE GENOMIC DNA]</scope>
    <source>
        <strain evidence="2">JDF_Ridge</strain>
    </source>
</reference>
<accession>A0A6N0HQ00</accession>
<evidence type="ECO:0000313" key="3">
    <source>
        <dbReference type="Proteomes" id="UP000509429"/>
    </source>
</evidence>
<dbReference type="AlphaFoldDB" id="A0A6N0HQ00"/>
<dbReference type="EMBL" id="CP054490">
    <property type="protein sequence ID" value="QKQ24396.1"/>
    <property type="molecule type" value="Genomic_DNA"/>
</dbReference>
<evidence type="ECO:0000313" key="2">
    <source>
        <dbReference type="EMBL" id="QKQ24396.1"/>
    </source>
</evidence>
<dbReference type="GO" id="GO:0016740">
    <property type="term" value="F:transferase activity"/>
    <property type="evidence" value="ECO:0007669"/>
    <property type="project" value="UniProtKB-KW"/>
</dbReference>
<gene>
    <name evidence="2" type="ORF">HUE58_04530</name>
</gene>
<keyword evidence="3" id="KW-1185">Reference proteome</keyword>
<organism evidence="2 3">
    <name type="scientific">Candidatus Ruthia endofausta</name>
    <dbReference type="NCBI Taxonomy" id="2738852"/>
    <lineage>
        <taxon>Bacteria</taxon>
        <taxon>Pseudomonadati</taxon>
        <taxon>Pseudomonadota</taxon>
        <taxon>Gammaproteobacteria</taxon>
        <taxon>Candidatus Pseudothioglobaceae</taxon>
        <taxon>Candidatus Ruthturnera</taxon>
    </lineage>
</organism>
<sequence length="53" mass="6200">MSTKEIPIYIINLGRSLNRLSHMDKQLSKLKMPFEKMVAIDGHQIQLQILQSY</sequence>
<dbReference type="RefSeq" id="WP_174605833.1">
    <property type="nucleotide sequence ID" value="NZ_CP054490.1"/>
</dbReference>
<feature type="domain" description="Glycosyl transferase family 25" evidence="1">
    <location>
        <begin position="6"/>
        <end position="48"/>
    </location>
</feature>
<dbReference type="Proteomes" id="UP000509429">
    <property type="component" value="Chromosome"/>
</dbReference>
<proteinExistence type="predicted"/>
<dbReference type="KEGG" id="reo:HUE58_04530"/>
<name>A0A6N0HQ00_9GAMM</name>